<keyword evidence="2" id="KW-1185">Reference proteome</keyword>
<dbReference type="AlphaFoldDB" id="M5FX30"/>
<name>M5FX30_DACPD</name>
<sequence length="78" mass="9126">YMLFNFFCGFEQHLLHLESWDLTTFQSLKGSLHSTQNQMCGTNSIQIMHKDVTFLLHNKIPEYMIPFVDDIPIHGPPM</sequence>
<feature type="non-terminal residue" evidence="1">
    <location>
        <position position="1"/>
    </location>
</feature>
<reference evidence="1 2" key="1">
    <citation type="journal article" date="2012" name="Science">
        <title>The Paleozoic origin of enzymatic lignin decomposition reconstructed from 31 fungal genomes.</title>
        <authorList>
            <person name="Floudas D."/>
            <person name="Binder M."/>
            <person name="Riley R."/>
            <person name="Barry K."/>
            <person name="Blanchette R.A."/>
            <person name="Henrissat B."/>
            <person name="Martinez A.T."/>
            <person name="Otillar R."/>
            <person name="Spatafora J.W."/>
            <person name="Yadav J.S."/>
            <person name="Aerts A."/>
            <person name="Benoit I."/>
            <person name="Boyd A."/>
            <person name="Carlson A."/>
            <person name="Copeland A."/>
            <person name="Coutinho P.M."/>
            <person name="de Vries R.P."/>
            <person name="Ferreira P."/>
            <person name="Findley K."/>
            <person name="Foster B."/>
            <person name="Gaskell J."/>
            <person name="Glotzer D."/>
            <person name="Gorecki P."/>
            <person name="Heitman J."/>
            <person name="Hesse C."/>
            <person name="Hori C."/>
            <person name="Igarashi K."/>
            <person name="Jurgens J.A."/>
            <person name="Kallen N."/>
            <person name="Kersten P."/>
            <person name="Kohler A."/>
            <person name="Kuees U."/>
            <person name="Kumar T.K.A."/>
            <person name="Kuo A."/>
            <person name="LaButti K."/>
            <person name="Larrondo L.F."/>
            <person name="Lindquist E."/>
            <person name="Ling A."/>
            <person name="Lombard V."/>
            <person name="Lucas S."/>
            <person name="Lundell T."/>
            <person name="Martin R."/>
            <person name="McLaughlin D.J."/>
            <person name="Morgenstern I."/>
            <person name="Morin E."/>
            <person name="Murat C."/>
            <person name="Nagy L.G."/>
            <person name="Nolan M."/>
            <person name="Ohm R.A."/>
            <person name="Patyshakuliyeva A."/>
            <person name="Rokas A."/>
            <person name="Ruiz-Duenas F.J."/>
            <person name="Sabat G."/>
            <person name="Salamov A."/>
            <person name="Samejima M."/>
            <person name="Schmutz J."/>
            <person name="Slot J.C."/>
            <person name="St John F."/>
            <person name="Stenlid J."/>
            <person name="Sun H."/>
            <person name="Sun S."/>
            <person name="Syed K."/>
            <person name="Tsang A."/>
            <person name="Wiebenga A."/>
            <person name="Young D."/>
            <person name="Pisabarro A."/>
            <person name="Eastwood D.C."/>
            <person name="Martin F."/>
            <person name="Cullen D."/>
            <person name="Grigoriev I.V."/>
            <person name="Hibbett D.S."/>
        </authorList>
    </citation>
    <scope>NUCLEOTIDE SEQUENCE [LARGE SCALE GENOMIC DNA]</scope>
    <source>
        <strain evidence="1 2">DJM-731 SS1</strain>
    </source>
</reference>
<dbReference type="HOGENOM" id="CLU_2628508_0_0_1"/>
<dbReference type="EMBL" id="JH795867">
    <property type="protein sequence ID" value="EJU00275.1"/>
    <property type="molecule type" value="Genomic_DNA"/>
</dbReference>
<evidence type="ECO:0000313" key="1">
    <source>
        <dbReference type="EMBL" id="EJU00275.1"/>
    </source>
</evidence>
<accession>M5FX30</accession>
<protein>
    <submittedName>
        <fullName evidence="1">Uncharacterized protein</fullName>
    </submittedName>
</protein>
<dbReference type="RefSeq" id="XP_040627172.1">
    <property type="nucleotide sequence ID" value="XM_040775279.1"/>
</dbReference>
<evidence type="ECO:0000313" key="2">
    <source>
        <dbReference type="Proteomes" id="UP000030653"/>
    </source>
</evidence>
<dbReference type="STRING" id="1858805.M5FX30"/>
<gene>
    <name evidence="1" type="ORF">DACRYDRAFT_54697</name>
</gene>
<organism evidence="1 2">
    <name type="scientific">Dacryopinax primogenitus (strain DJM 731)</name>
    <name type="common">Brown rot fungus</name>
    <dbReference type="NCBI Taxonomy" id="1858805"/>
    <lineage>
        <taxon>Eukaryota</taxon>
        <taxon>Fungi</taxon>
        <taxon>Dikarya</taxon>
        <taxon>Basidiomycota</taxon>
        <taxon>Agaricomycotina</taxon>
        <taxon>Dacrymycetes</taxon>
        <taxon>Dacrymycetales</taxon>
        <taxon>Dacrymycetaceae</taxon>
        <taxon>Dacryopinax</taxon>
    </lineage>
</organism>
<dbReference type="OrthoDB" id="3186349at2759"/>
<proteinExistence type="predicted"/>
<dbReference type="Proteomes" id="UP000030653">
    <property type="component" value="Unassembled WGS sequence"/>
</dbReference>
<dbReference type="GeneID" id="63690341"/>